<evidence type="ECO:0008006" key="13">
    <source>
        <dbReference type="Google" id="ProtNLM"/>
    </source>
</evidence>
<dbReference type="InParanoid" id="A0A482X2G9"/>
<dbReference type="Pfam" id="PF00153">
    <property type="entry name" value="Mito_carr"/>
    <property type="match status" value="3"/>
</dbReference>
<dbReference type="OrthoDB" id="18574at2759"/>
<evidence type="ECO:0000313" key="11">
    <source>
        <dbReference type="EMBL" id="RZF39580.1"/>
    </source>
</evidence>
<feature type="repeat" description="Solcar" evidence="9">
    <location>
        <begin position="111"/>
        <end position="197"/>
    </location>
</feature>
<comment type="similarity">
    <text evidence="2 10">Belongs to the mitochondrial carrier (TC 2.A.29) family.</text>
</comment>
<evidence type="ECO:0000256" key="7">
    <source>
        <dbReference type="ARBA" id="ARBA00023128"/>
    </source>
</evidence>
<evidence type="ECO:0000313" key="12">
    <source>
        <dbReference type="Proteomes" id="UP000291343"/>
    </source>
</evidence>
<keyword evidence="6" id="KW-1133">Transmembrane helix</keyword>
<dbReference type="STRING" id="195883.A0A482X2G9"/>
<feature type="repeat" description="Solcar" evidence="9">
    <location>
        <begin position="8"/>
        <end position="101"/>
    </location>
</feature>
<organism evidence="11 12">
    <name type="scientific">Laodelphax striatellus</name>
    <name type="common">Small brown planthopper</name>
    <name type="synonym">Delphax striatella</name>
    <dbReference type="NCBI Taxonomy" id="195883"/>
    <lineage>
        <taxon>Eukaryota</taxon>
        <taxon>Metazoa</taxon>
        <taxon>Ecdysozoa</taxon>
        <taxon>Arthropoda</taxon>
        <taxon>Hexapoda</taxon>
        <taxon>Insecta</taxon>
        <taxon>Pterygota</taxon>
        <taxon>Neoptera</taxon>
        <taxon>Paraneoptera</taxon>
        <taxon>Hemiptera</taxon>
        <taxon>Auchenorrhyncha</taxon>
        <taxon>Fulgoroidea</taxon>
        <taxon>Delphacidae</taxon>
        <taxon>Criomorphinae</taxon>
        <taxon>Laodelphax</taxon>
    </lineage>
</organism>
<keyword evidence="5" id="KW-0677">Repeat</keyword>
<evidence type="ECO:0000256" key="10">
    <source>
        <dbReference type="RuleBase" id="RU000488"/>
    </source>
</evidence>
<dbReference type="Proteomes" id="UP000291343">
    <property type="component" value="Unassembled WGS sequence"/>
</dbReference>
<dbReference type="EMBL" id="QKKF02019844">
    <property type="protein sequence ID" value="RZF39580.1"/>
    <property type="molecule type" value="Genomic_DNA"/>
</dbReference>
<evidence type="ECO:0000256" key="5">
    <source>
        <dbReference type="ARBA" id="ARBA00022737"/>
    </source>
</evidence>
<evidence type="ECO:0000256" key="1">
    <source>
        <dbReference type="ARBA" id="ARBA00004225"/>
    </source>
</evidence>
<dbReference type="GO" id="GO:0031966">
    <property type="term" value="C:mitochondrial membrane"/>
    <property type="evidence" value="ECO:0007669"/>
    <property type="project" value="UniProtKB-SubCell"/>
</dbReference>
<dbReference type="InterPro" id="IPR050567">
    <property type="entry name" value="Mitochondrial_Carrier"/>
</dbReference>
<dbReference type="PANTHER" id="PTHR45624">
    <property type="entry name" value="MITOCHONDRIAL BASIC AMINO ACIDS TRANSPORTER-RELATED"/>
    <property type="match status" value="1"/>
</dbReference>
<gene>
    <name evidence="11" type="ORF">LSTR_LSTR001101</name>
</gene>
<dbReference type="SMR" id="A0A482X2G9"/>
<comment type="caution">
    <text evidence="11">The sequence shown here is derived from an EMBL/GenBank/DDBJ whole genome shotgun (WGS) entry which is preliminary data.</text>
</comment>
<keyword evidence="12" id="KW-1185">Reference proteome</keyword>
<evidence type="ECO:0000256" key="9">
    <source>
        <dbReference type="PROSITE-ProRule" id="PRU00282"/>
    </source>
</evidence>
<accession>A0A482X2G9</accession>
<proteinExistence type="inferred from homology"/>
<name>A0A482X2G9_LAOST</name>
<dbReference type="InterPro" id="IPR018108">
    <property type="entry name" value="MCP_transmembrane"/>
</dbReference>
<reference evidence="11 12" key="1">
    <citation type="journal article" date="2017" name="Gigascience">
        <title>Genome sequence of the small brown planthopper, Laodelphax striatellus.</title>
        <authorList>
            <person name="Zhu J."/>
            <person name="Jiang F."/>
            <person name="Wang X."/>
            <person name="Yang P."/>
            <person name="Bao Y."/>
            <person name="Zhao W."/>
            <person name="Wang W."/>
            <person name="Lu H."/>
            <person name="Wang Q."/>
            <person name="Cui N."/>
            <person name="Li J."/>
            <person name="Chen X."/>
            <person name="Luo L."/>
            <person name="Yu J."/>
            <person name="Kang L."/>
            <person name="Cui F."/>
        </authorList>
    </citation>
    <scope>NUCLEOTIDE SEQUENCE [LARGE SCALE GENOMIC DNA]</scope>
    <source>
        <strain evidence="11">Lst14</strain>
    </source>
</reference>
<evidence type="ECO:0000256" key="8">
    <source>
        <dbReference type="ARBA" id="ARBA00023136"/>
    </source>
</evidence>
<dbReference type="PROSITE" id="PS50920">
    <property type="entry name" value="SOLCAR"/>
    <property type="match status" value="2"/>
</dbReference>
<keyword evidence="7" id="KW-0496">Mitochondrion</keyword>
<evidence type="ECO:0000256" key="6">
    <source>
        <dbReference type="ARBA" id="ARBA00022989"/>
    </source>
</evidence>
<sequence>MNNDDQKKPSLIYAFAGAGSGVLTRALCQPFDVIKIRFQLQVEPITSTSAQSKYRGTLHCLTTIVQEEGVFGLWRGHLPAQLLSAVYGFVQFQTYEVLKQELASDRNKKEHKNHVNFLCGATSGCAATLFSFPFDIIRTRLVAQGNSKAYKGMIDGFFTIYRKDGMPGYFRGSSAALMVSGPLAGCQFLFYELFKNMALSVGLFNCFKGTIEGEKVFGLFKGLSPSLLKAALTTALHFAFYEEILHKLR</sequence>
<dbReference type="FunCoup" id="A0A482X2G9">
    <property type="interactions" value="410"/>
</dbReference>
<evidence type="ECO:0000256" key="4">
    <source>
        <dbReference type="ARBA" id="ARBA00022692"/>
    </source>
</evidence>
<evidence type="ECO:0000256" key="2">
    <source>
        <dbReference type="ARBA" id="ARBA00006375"/>
    </source>
</evidence>
<evidence type="ECO:0000256" key="3">
    <source>
        <dbReference type="ARBA" id="ARBA00022448"/>
    </source>
</evidence>
<dbReference type="InterPro" id="IPR023395">
    <property type="entry name" value="MCP_dom_sf"/>
</dbReference>
<keyword evidence="4 9" id="KW-0812">Transmembrane</keyword>
<dbReference type="SUPFAM" id="SSF103506">
    <property type="entry name" value="Mitochondrial carrier"/>
    <property type="match status" value="1"/>
</dbReference>
<keyword evidence="3 10" id="KW-0813">Transport</keyword>
<protein>
    <recommendedName>
        <fullName evidence="13">Mitochondrial thiamine pyrophosphate carrier</fullName>
    </recommendedName>
</protein>
<dbReference type="Gene3D" id="1.50.40.10">
    <property type="entry name" value="Mitochondrial carrier domain"/>
    <property type="match status" value="2"/>
</dbReference>
<dbReference type="AlphaFoldDB" id="A0A482X2G9"/>
<comment type="subcellular location">
    <subcellularLocation>
        <location evidence="1">Mitochondrion membrane</location>
        <topology evidence="1">Multi-pass membrane protein</topology>
    </subcellularLocation>
</comment>
<keyword evidence="8 9" id="KW-0472">Membrane</keyword>
<dbReference type="GO" id="GO:0022857">
    <property type="term" value="F:transmembrane transporter activity"/>
    <property type="evidence" value="ECO:0007669"/>
    <property type="project" value="TreeGrafter"/>
</dbReference>